<evidence type="ECO:0000256" key="2">
    <source>
        <dbReference type="SAM" id="SignalP"/>
    </source>
</evidence>
<reference evidence="3" key="1">
    <citation type="submission" date="2022-03" db="EMBL/GenBank/DDBJ databases">
        <authorList>
            <person name="Woo C.Y."/>
        </authorList>
    </citation>
    <scope>NUCLEOTIDE SEQUENCE</scope>
    <source>
        <strain evidence="3">CYS-02</strain>
    </source>
</reference>
<evidence type="ECO:0000313" key="3">
    <source>
        <dbReference type="EMBL" id="MCJ0762344.1"/>
    </source>
</evidence>
<dbReference type="Proteomes" id="UP001139447">
    <property type="component" value="Unassembled WGS sequence"/>
</dbReference>
<feature type="signal peptide" evidence="2">
    <location>
        <begin position="1"/>
        <end position="18"/>
    </location>
</feature>
<feature type="region of interest" description="Disordered" evidence="1">
    <location>
        <begin position="76"/>
        <end position="101"/>
    </location>
</feature>
<dbReference type="AlphaFoldDB" id="A0A9X1VUP1"/>
<sequence>MKNLLALALLAGASMASAQSQPPSAADPAAPAATPVYASVFSGPPAGVERASTRWQDAHAAVARFPRGHADIVAAEAAQQGPTPAAATPAPATPTAPSHHH</sequence>
<protein>
    <submittedName>
        <fullName evidence="3">Uncharacterized protein</fullName>
    </submittedName>
</protein>
<keyword evidence="2" id="KW-0732">Signal</keyword>
<gene>
    <name evidence="3" type="ORF">MMF98_03890</name>
</gene>
<dbReference type="RefSeq" id="WP_243304511.1">
    <property type="nucleotide sequence ID" value="NZ_JALGBI010000001.1"/>
</dbReference>
<evidence type="ECO:0000313" key="4">
    <source>
        <dbReference type="Proteomes" id="UP001139447"/>
    </source>
</evidence>
<organism evidence="3 4">
    <name type="scientific">Variovorax terrae</name>
    <dbReference type="NCBI Taxonomy" id="2923278"/>
    <lineage>
        <taxon>Bacteria</taxon>
        <taxon>Pseudomonadati</taxon>
        <taxon>Pseudomonadota</taxon>
        <taxon>Betaproteobacteria</taxon>
        <taxon>Burkholderiales</taxon>
        <taxon>Comamonadaceae</taxon>
        <taxon>Variovorax</taxon>
    </lineage>
</organism>
<proteinExistence type="predicted"/>
<keyword evidence="4" id="KW-1185">Reference proteome</keyword>
<dbReference type="EMBL" id="JALGBI010000001">
    <property type="protein sequence ID" value="MCJ0762344.1"/>
    <property type="molecule type" value="Genomic_DNA"/>
</dbReference>
<evidence type="ECO:0000256" key="1">
    <source>
        <dbReference type="SAM" id="MobiDB-lite"/>
    </source>
</evidence>
<comment type="caution">
    <text evidence="3">The sequence shown here is derived from an EMBL/GenBank/DDBJ whole genome shotgun (WGS) entry which is preliminary data.</text>
</comment>
<name>A0A9X1VUP1_9BURK</name>
<accession>A0A9X1VUP1</accession>
<feature type="chain" id="PRO_5040774446" evidence="2">
    <location>
        <begin position="19"/>
        <end position="101"/>
    </location>
</feature>